<organism evidence="2 3">
    <name type="scientific">Kineococcus glutinatus</name>
    <dbReference type="NCBI Taxonomy" id="1070872"/>
    <lineage>
        <taxon>Bacteria</taxon>
        <taxon>Bacillati</taxon>
        <taxon>Actinomycetota</taxon>
        <taxon>Actinomycetes</taxon>
        <taxon>Kineosporiales</taxon>
        <taxon>Kineosporiaceae</taxon>
        <taxon>Kineococcus</taxon>
    </lineage>
</organism>
<dbReference type="Proteomes" id="UP001501195">
    <property type="component" value="Unassembled WGS sequence"/>
</dbReference>
<feature type="region of interest" description="Disordered" evidence="1">
    <location>
        <begin position="33"/>
        <end position="63"/>
    </location>
</feature>
<gene>
    <name evidence="2" type="ORF">GCM10023225_00060</name>
</gene>
<comment type="caution">
    <text evidence="2">The sequence shown here is derived from an EMBL/GenBank/DDBJ whole genome shotgun (WGS) entry which is preliminary data.</text>
</comment>
<accession>A0ABP9H2Z4</accession>
<proteinExistence type="predicted"/>
<sequence>MSTSTDHHYVTDMTSRILRAASGVAGQIIWRGTLTQEPQQDRLGEAFQRSPDTASPDMAAVGK</sequence>
<evidence type="ECO:0000313" key="2">
    <source>
        <dbReference type="EMBL" id="GAA4960517.1"/>
    </source>
</evidence>
<protein>
    <submittedName>
        <fullName evidence="2">Uncharacterized protein</fullName>
    </submittedName>
</protein>
<keyword evidence="3" id="KW-1185">Reference proteome</keyword>
<dbReference type="EMBL" id="BAABIL010000001">
    <property type="protein sequence ID" value="GAA4960517.1"/>
    <property type="molecule type" value="Genomic_DNA"/>
</dbReference>
<evidence type="ECO:0000313" key="3">
    <source>
        <dbReference type="Proteomes" id="UP001501195"/>
    </source>
</evidence>
<evidence type="ECO:0000256" key="1">
    <source>
        <dbReference type="SAM" id="MobiDB-lite"/>
    </source>
</evidence>
<reference evidence="3" key="1">
    <citation type="journal article" date="2019" name="Int. J. Syst. Evol. Microbiol.">
        <title>The Global Catalogue of Microorganisms (GCM) 10K type strain sequencing project: providing services to taxonomists for standard genome sequencing and annotation.</title>
        <authorList>
            <consortium name="The Broad Institute Genomics Platform"/>
            <consortium name="The Broad Institute Genome Sequencing Center for Infectious Disease"/>
            <person name="Wu L."/>
            <person name="Ma J."/>
        </authorList>
    </citation>
    <scope>NUCLEOTIDE SEQUENCE [LARGE SCALE GENOMIC DNA]</scope>
    <source>
        <strain evidence="3">JCM 18126</strain>
    </source>
</reference>
<name>A0ABP9H2Z4_9ACTN</name>